<protein>
    <submittedName>
        <fullName evidence="5">LuxR family transcriptional regulator</fullName>
    </submittedName>
</protein>
<dbReference type="SUPFAM" id="SSF75516">
    <property type="entry name" value="Pheromone-binding domain of LuxR-like quorum-sensing transcription factors"/>
    <property type="match status" value="1"/>
</dbReference>
<dbReference type="InterPro" id="IPR036693">
    <property type="entry name" value="TF_LuxR_autoind-bd_dom_sf"/>
</dbReference>
<keyword evidence="2" id="KW-0238">DNA-binding</keyword>
<dbReference type="GO" id="GO:0003677">
    <property type="term" value="F:DNA binding"/>
    <property type="evidence" value="ECO:0007669"/>
    <property type="project" value="UniProtKB-KW"/>
</dbReference>
<dbReference type="CDD" id="cd06170">
    <property type="entry name" value="LuxR_C_like"/>
    <property type="match status" value="1"/>
</dbReference>
<dbReference type="PRINTS" id="PR00038">
    <property type="entry name" value="HTHLUXR"/>
</dbReference>
<sequence length="236" mass="25923">MNADLTTTIKAIQQQQDLRGMLGVFRAAIADYGFHSFFIAGVPTGDLDITDTVLLSGGKEEWFAEYVANGYVRHDPVARQCLHTSMPFDWDDAPYDPVTEPEMHQMIQLAATHGLVSGLCVPIHIDGALAGAVSLMGDPKGLKEQQVLELHMLSLYTYGQLRYLHSQPEPGRVISEREAEVLTWVAAGKTASDIAEITGLSPRTINQHCENAQRRLGTSNRVHTVVEALRLGMITV</sequence>
<keyword evidence="1" id="KW-0805">Transcription regulation</keyword>
<feature type="domain" description="HTH luxR-type" evidence="4">
    <location>
        <begin position="167"/>
        <end position="232"/>
    </location>
</feature>
<dbReference type="EMBL" id="CP119312">
    <property type="protein sequence ID" value="WEK03506.1"/>
    <property type="molecule type" value="Genomic_DNA"/>
</dbReference>
<dbReference type="AlphaFoldDB" id="A0AAJ5VRL6"/>
<keyword evidence="3" id="KW-0804">Transcription</keyword>
<accession>A0AAJ5VRL6</accession>
<dbReference type="Gene3D" id="1.10.10.10">
    <property type="entry name" value="Winged helix-like DNA-binding domain superfamily/Winged helix DNA-binding domain"/>
    <property type="match status" value="1"/>
</dbReference>
<dbReference type="SUPFAM" id="SSF46894">
    <property type="entry name" value="C-terminal effector domain of the bipartite response regulators"/>
    <property type="match status" value="1"/>
</dbReference>
<dbReference type="PANTHER" id="PTHR44688">
    <property type="entry name" value="DNA-BINDING TRANSCRIPTIONAL ACTIVATOR DEVR_DOSR"/>
    <property type="match status" value="1"/>
</dbReference>
<dbReference type="GO" id="GO:0006355">
    <property type="term" value="P:regulation of DNA-templated transcription"/>
    <property type="evidence" value="ECO:0007669"/>
    <property type="project" value="InterPro"/>
</dbReference>
<evidence type="ECO:0000313" key="6">
    <source>
        <dbReference type="Proteomes" id="UP001217476"/>
    </source>
</evidence>
<evidence type="ECO:0000256" key="3">
    <source>
        <dbReference type="ARBA" id="ARBA00023163"/>
    </source>
</evidence>
<dbReference type="SMART" id="SM00421">
    <property type="entry name" value="HTH_LUXR"/>
    <property type="match status" value="1"/>
</dbReference>
<dbReference type="Pfam" id="PF00196">
    <property type="entry name" value="GerE"/>
    <property type="match status" value="1"/>
</dbReference>
<evidence type="ECO:0000313" key="5">
    <source>
        <dbReference type="EMBL" id="WEK03506.1"/>
    </source>
</evidence>
<evidence type="ECO:0000259" key="4">
    <source>
        <dbReference type="PROSITE" id="PS50043"/>
    </source>
</evidence>
<proteinExistence type="predicted"/>
<dbReference type="PROSITE" id="PS50043">
    <property type="entry name" value="HTH_LUXR_2"/>
    <property type="match status" value="1"/>
</dbReference>
<evidence type="ECO:0000256" key="2">
    <source>
        <dbReference type="ARBA" id="ARBA00023125"/>
    </source>
</evidence>
<dbReference type="Proteomes" id="UP001217476">
    <property type="component" value="Chromosome"/>
</dbReference>
<dbReference type="Gene3D" id="3.30.450.80">
    <property type="entry name" value="Transcription factor LuxR-like, autoinducer-binding domain"/>
    <property type="match status" value="1"/>
</dbReference>
<name>A0AAJ5VRL6_9HYPH</name>
<organism evidence="5 6">
    <name type="scientific">Candidatus Devosia phytovorans</name>
    <dbReference type="NCBI Taxonomy" id="3121372"/>
    <lineage>
        <taxon>Bacteria</taxon>
        <taxon>Pseudomonadati</taxon>
        <taxon>Pseudomonadota</taxon>
        <taxon>Alphaproteobacteria</taxon>
        <taxon>Hyphomicrobiales</taxon>
        <taxon>Devosiaceae</taxon>
        <taxon>Devosia</taxon>
    </lineage>
</organism>
<dbReference type="Pfam" id="PF03472">
    <property type="entry name" value="Autoind_bind"/>
    <property type="match status" value="1"/>
</dbReference>
<dbReference type="PANTHER" id="PTHR44688:SF16">
    <property type="entry name" value="DNA-BINDING TRANSCRIPTIONAL ACTIVATOR DEVR_DOSR"/>
    <property type="match status" value="1"/>
</dbReference>
<dbReference type="InterPro" id="IPR036388">
    <property type="entry name" value="WH-like_DNA-bd_sf"/>
</dbReference>
<reference evidence="5" key="1">
    <citation type="submission" date="2023-03" db="EMBL/GenBank/DDBJ databases">
        <title>Andean soil-derived lignocellulolytic bacterial consortium as a source of novel taxa and putative plastic-active enzymes.</title>
        <authorList>
            <person name="Diaz-Garcia L."/>
            <person name="Chuvochina M."/>
            <person name="Feuerriegel G."/>
            <person name="Bunk B."/>
            <person name="Sproer C."/>
            <person name="Streit W.R."/>
            <person name="Rodriguez L.M."/>
            <person name="Overmann J."/>
            <person name="Jimenez D.J."/>
        </authorList>
    </citation>
    <scope>NUCLEOTIDE SEQUENCE</scope>
    <source>
        <strain evidence="5">MAG 4196</strain>
    </source>
</reference>
<dbReference type="InterPro" id="IPR016032">
    <property type="entry name" value="Sig_transdc_resp-reg_C-effctor"/>
</dbReference>
<dbReference type="PROSITE" id="PS00622">
    <property type="entry name" value="HTH_LUXR_1"/>
    <property type="match status" value="1"/>
</dbReference>
<gene>
    <name evidence="5" type="ORF">P0Y65_15065</name>
</gene>
<dbReference type="InterPro" id="IPR005143">
    <property type="entry name" value="TF_LuxR_autoind-bd_dom"/>
</dbReference>
<dbReference type="InterPro" id="IPR000792">
    <property type="entry name" value="Tscrpt_reg_LuxR_C"/>
</dbReference>
<evidence type="ECO:0000256" key="1">
    <source>
        <dbReference type="ARBA" id="ARBA00023015"/>
    </source>
</evidence>